<dbReference type="STRING" id="483937.AMQ84_05160"/>
<dbReference type="EMBL" id="LN831776">
    <property type="protein sequence ID" value="CQR57785.1"/>
    <property type="molecule type" value="Genomic_DNA"/>
</dbReference>
<dbReference type="InterPro" id="IPR006145">
    <property type="entry name" value="PsdUridine_synth_RsuA/RluA"/>
</dbReference>
<dbReference type="PANTHER" id="PTHR21600">
    <property type="entry name" value="MITOCHONDRIAL RNA PSEUDOURIDINE SYNTHASE"/>
    <property type="match status" value="1"/>
</dbReference>
<dbReference type="GO" id="GO:0140098">
    <property type="term" value="F:catalytic activity, acting on RNA"/>
    <property type="evidence" value="ECO:0007669"/>
    <property type="project" value="UniProtKB-ARBA"/>
</dbReference>
<feature type="compositionally biased region" description="Polar residues" evidence="4">
    <location>
        <begin position="270"/>
        <end position="286"/>
    </location>
</feature>
<name>A0A0E4HEJ5_9BACL</name>
<evidence type="ECO:0000256" key="2">
    <source>
        <dbReference type="ARBA" id="ARBA00031870"/>
    </source>
</evidence>
<proteinExistence type="predicted"/>
<dbReference type="GO" id="GO:0009982">
    <property type="term" value="F:pseudouridine synthase activity"/>
    <property type="evidence" value="ECO:0007669"/>
    <property type="project" value="InterPro"/>
</dbReference>
<dbReference type="HOGENOM" id="CLU_016902_8_0_9"/>
<dbReference type="Proteomes" id="UP000033163">
    <property type="component" value="Chromosome I"/>
</dbReference>
<comment type="catalytic activity">
    <reaction evidence="1">
        <text>a uridine in RNA = a pseudouridine in RNA</text>
        <dbReference type="Rhea" id="RHEA:48348"/>
        <dbReference type="Rhea" id="RHEA-COMP:12068"/>
        <dbReference type="Rhea" id="RHEA-COMP:12069"/>
        <dbReference type="ChEBI" id="CHEBI:65314"/>
        <dbReference type="ChEBI" id="CHEBI:65315"/>
    </reaction>
</comment>
<evidence type="ECO:0000256" key="1">
    <source>
        <dbReference type="ARBA" id="ARBA00000073"/>
    </source>
</evidence>
<evidence type="ECO:0000313" key="7">
    <source>
        <dbReference type="Proteomes" id="UP000033163"/>
    </source>
</evidence>
<dbReference type="Pfam" id="PF00849">
    <property type="entry name" value="PseudoU_synth_2"/>
    <property type="match status" value="1"/>
</dbReference>
<dbReference type="PATRIC" id="fig|1073571.4.peg.5783"/>
<dbReference type="Gene3D" id="3.30.2350.10">
    <property type="entry name" value="Pseudouridine synthase"/>
    <property type="match status" value="1"/>
</dbReference>
<evidence type="ECO:0000256" key="3">
    <source>
        <dbReference type="ARBA" id="ARBA00033164"/>
    </source>
</evidence>
<evidence type="ECO:0000259" key="5">
    <source>
        <dbReference type="Pfam" id="PF00849"/>
    </source>
</evidence>
<evidence type="ECO:0000256" key="4">
    <source>
        <dbReference type="SAM" id="MobiDB-lite"/>
    </source>
</evidence>
<dbReference type="GO" id="GO:0003723">
    <property type="term" value="F:RNA binding"/>
    <property type="evidence" value="ECO:0007669"/>
    <property type="project" value="InterPro"/>
</dbReference>
<organism evidence="6 7">
    <name type="scientific">Paenibacillus riograndensis SBR5</name>
    <dbReference type="NCBI Taxonomy" id="1073571"/>
    <lineage>
        <taxon>Bacteria</taxon>
        <taxon>Bacillati</taxon>
        <taxon>Bacillota</taxon>
        <taxon>Bacilli</taxon>
        <taxon>Bacillales</taxon>
        <taxon>Paenibacillaceae</taxon>
        <taxon>Paenibacillus</taxon>
        <taxon>Paenibacillus sonchi group</taxon>
    </lineage>
</organism>
<keyword evidence="6" id="KW-0413">Isomerase</keyword>
<feature type="domain" description="Pseudouridine synthase RsuA/RluA-like" evidence="5">
    <location>
        <begin position="101"/>
        <end position="250"/>
    </location>
</feature>
<dbReference type="KEGG" id="pri:PRIO_5396"/>
<dbReference type="InterPro" id="IPR050188">
    <property type="entry name" value="RluA_PseudoU_synthase"/>
</dbReference>
<gene>
    <name evidence="6" type="ORF">PRIO_5396</name>
</gene>
<dbReference type="SUPFAM" id="SSF55120">
    <property type="entry name" value="Pseudouridine synthase"/>
    <property type="match status" value="1"/>
</dbReference>
<reference evidence="7" key="1">
    <citation type="submission" date="2015-03" db="EMBL/GenBank/DDBJ databases">
        <authorList>
            <person name="Wibberg D."/>
        </authorList>
    </citation>
    <scope>NUCLEOTIDE SEQUENCE [LARGE SCALE GENOMIC DNA]</scope>
</reference>
<protein>
    <recommendedName>
        <fullName evidence="2">RNA pseudouridylate synthase</fullName>
    </recommendedName>
    <alternativeName>
        <fullName evidence="3">RNA-uridine isomerase</fullName>
    </alternativeName>
</protein>
<dbReference type="AlphaFoldDB" id="A0A0E4HEJ5"/>
<dbReference type="InterPro" id="IPR020103">
    <property type="entry name" value="PsdUridine_synth_cat_dom_sf"/>
</dbReference>
<dbReference type="PANTHER" id="PTHR21600:SF71">
    <property type="entry name" value="PSEUDOURIDINE SYNTHASE"/>
    <property type="match status" value="1"/>
</dbReference>
<dbReference type="CDD" id="cd02869">
    <property type="entry name" value="PseudoU_synth_RluA_like"/>
    <property type="match status" value="1"/>
</dbReference>
<accession>A0A0E4HEJ5</accession>
<evidence type="ECO:0000313" key="6">
    <source>
        <dbReference type="EMBL" id="CQR57785.1"/>
    </source>
</evidence>
<sequence length="365" mass="39631">MTASEEPLSVTGGGAWTRRGEWLEVMPGRVITAAGEPEAAIDKWLLATVGMPVKLHERLRREGGIQWKGDRLRLALFPYREAGIEPAWQELEVLFEDDFCLVVHKPAGMAVHPDGSGTEVTLDHVVAAHYSVSGGGTAVRHLHRLDKDTTGPVLYAKNEYAQLALDEDMRAKAVSRLYAAIVEGVVPPELKVIDAPIGRDRHHAARRRVSPGGQTAVTRIMDREVLRSGTVLKVQLETGRTHQIRVHLSHLGHPLYGDTLYGGPPWSAAGQRSHSGGPTISESAWSTGVGRLDRESPGRTGGGTGDSPARPGTGPAGSRGPDRQALHGELLAFSHPWTREQLEIADPWPEDMLRLRMQLGEAPQA</sequence>
<dbReference type="GO" id="GO:0000455">
    <property type="term" value="P:enzyme-directed rRNA pseudouridine synthesis"/>
    <property type="evidence" value="ECO:0007669"/>
    <property type="project" value="TreeGrafter"/>
</dbReference>
<feature type="region of interest" description="Disordered" evidence="4">
    <location>
        <begin position="267"/>
        <end position="329"/>
    </location>
</feature>